<dbReference type="Pfam" id="PF11523">
    <property type="entry name" value="DUF3223"/>
    <property type="match status" value="1"/>
</dbReference>
<dbReference type="Gene3D" id="2.40.40.20">
    <property type="match status" value="1"/>
</dbReference>
<keyword evidence="7" id="KW-0804">Transcription</keyword>
<evidence type="ECO:0000256" key="1">
    <source>
        <dbReference type="ARBA" id="ARBA00012418"/>
    </source>
</evidence>
<evidence type="ECO:0000256" key="7">
    <source>
        <dbReference type="ARBA" id="ARBA00023163"/>
    </source>
</evidence>
<dbReference type="InterPro" id="IPR007066">
    <property type="entry name" value="RNA_pol_Rpb1_3"/>
</dbReference>
<keyword evidence="2" id="KW-0240">DNA-directed RNA polymerase</keyword>
<dbReference type="Pfam" id="PF00623">
    <property type="entry name" value="RNA_pol_Rpb1_2"/>
    <property type="match status" value="1"/>
</dbReference>
<organism evidence="10 11">
    <name type="scientific">Ilex paraguariensis</name>
    <name type="common">yerba mate</name>
    <dbReference type="NCBI Taxonomy" id="185542"/>
    <lineage>
        <taxon>Eukaryota</taxon>
        <taxon>Viridiplantae</taxon>
        <taxon>Streptophyta</taxon>
        <taxon>Embryophyta</taxon>
        <taxon>Tracheophyta</taxon>
        <taxon>Spermatophyta</taxon>
        <taxon>Magnoliopsida</taxon>
        <taxon>eudicotyledons</taxon>
        <taxon>Gunneridae</taxon>
        <taxon>Pentapetalae</taxon>
        <taxon>asterids</taxon>
        <taxon>campanulids</taxon>
        <taxon>Aquifoliales</taxon>
        <taxon>Aquifoliaceae</taxon>
        <taxon>Ilex</taxon>
    </lineage>
</organism>
<dbReference type="PANTHER" id="PTHR19376">
    <property type="entry name" value="DNA-DIRECTED RNA POLYMERASE"/>
    <property type="match status" value="1"/>
</dbReference>
<dbReference type="Gene3D" id="3.10.450.40">
    <property type="match status" value="1"/>
</dbReference>
<dbReference type="Gene3D" id="1.10.274.100">
    <property type="entry name" value="RNA polymerase Rpb1, domain 3"/>
    <property type="match status" value="1"/>
</dbReference>
<keyword evidence="3" id="KW-0808">Transferase</keyword>
<dbReference type="CDD" id="cd10506">
    <property type="entry name" value="RNAP_IV_RPD1_N"/>
    <property type="match status" value="1"/>
</dbReference>
<dbReference type="InterPro" id="IPR000722">
    <property type="entry name" value="RNA_pol_asu"/>
</dbReference>
<dbReference type="InterPro" id="IPR007083">
    <property type="entry name" value="RNA_pol_Rpb1_4"/>
</dbReference>
<gene>
    <name evidence="10" type="ORF">ILEXP_LOCUS42828</name>
</gene>
<comment type="catalytic activity">
    <reaction evidence="8">
        <text>RNA(n) + a ribonucleoside 5'-triphosphate = RNA(n+1) + diphosphate</text>
        <dbReference type="Rhea" id="RHEA:21248"/>
        <dbReference type="Rhea" id="RHEA-COMP:14527"/>
        <dbReference type="Rhea" id="RHEA-COMP:17342"/>
        <dbReference type="ChEBI" id="CHEBI:33019"/>
        <dbReference type="ChEBI" id="CHEBI:61557"/>
        <dbReference type="ChEBI" id="CHEBI:140395"/>
        <dbReference type="EC" id="2.7.7.6"/>
    </reaction>
</comment>
<dbReference type="InterPro" id="IPR040403">
    <property type="entry name" value="NRPD1_N"/>
</dbReference>
<evidence type="ECO:0000259" key="9">
    <source>
        <dbReference type="SMART" id="SM00663"/>
    </source>
</evidence>
<dbReference type="SMART" id="SM00663">
    <property type="entry name" value="RPOLA_N"/>
    <property type="match status" value="1"/>
</dbReference>
<dbReference type="InterPro" id="IPR038120">
    <property type="entry name" value="Rpb1_funnel_sf"/>
</dbReference>
<evidence type="ECO:0000256" key="3">
    <source>
        <dbReference type="ARBA" id="ARBA00022679"/>
    </source>
</evidence>
<name>A0ABC8TZS3_9AQUA</name>
<sequence length="1616" mass="181097">MNGKAGYRATAKVQAESAGKDHDIIRWAFGLLMGRPVASSPAGLTVPTKSLYFLVSIPFKPMDNIRRKEVTEPSMDNELHAEEQVPSGLLTGITFNILSEEDAGKTSAKVIEGVNEVTDPALGLPNPTSQCLTCGAKDVRTCEGHFGLFKFPFTILDPYYISEVALILNKICPGCKSLQHDKVKNADSTSMHRRPMNCKYCDGSLRDLYPTMRFKVSSNDMFAKTAIIAEVREQLPKKFRNKSFGGGVASDYWDIIPHDGQQDESFLKPNKRVLSHAQVYNMLKDVDPRFLERLLKRKNSIFLNCFLVTPNCHRVTELRQHMIFDERTRAYRKLIGFRGTANELSTRVLDCLKISKIHAEKSPAKDSSSKMSGMKFVKELLLGKRSDHAFRMVVVGDPNIKLSEIGVPCHIAERLQISEQLNSYNWHKLNTCCDLRILEKGEVFVRRRGGLVRVRLMDELQIGDTVFRPLHDGDIVLINRPPSIHHHSLIALSVKVLPINSVLSINPLICSPFRGDFDGDCLHGYVPQSMDSRVELHQLLALNRQLINGQSGRNLLSPSHDSLTAAHLVVEDGVLLNLFQMQQLQMFCPHQLQLPAVIKAPSPNNHCKATSCCLWTGKQLFSLLLPPDFNYLFPSNGVRISKGELISSSSGSSWLRDSAGNLFHSLVKHCQGEALGFLHAAQEVLCEWLSMRGLSVSLSDFYLSSDSYSRTNMIDEVSCGLQEAERLSHIRLLMVNYNRDFLIGSFEESQNAVDFGVERMCYEQQKSAALGQASISAFKQVFWDIQYLVYRYASKENSLLAMLKAGSKGNLMKLVQHGMCLGMQHSLVPLSFSIPHQLSCTAWNNYKTPALLHKTQDDPGCAKSHIPCAVIENSFLTGLNPLECFVHSLTSRDSSFSGHADLSGTLTRRLMYFMRDLYIGYDGTVRNAYGNQLVQFYYTIEDTSPPSNGMTGSLNGSAYSTGAVGGHPVGSLAACAISEAAYSALDQPISPLESSPLLNLKKVLECGVKNSRGDKTASLYLSRKLQRWTHGFEYGALEVKNHLERILFSDIVSTVMILFSPQTGSRTRFSPWVCHFDICKDLARRKRIKVQSIIDALYRKCNCSGVKSKINLPDLHIVSKSCSVGHAQKGNDDTICITVAIAESSKNSSRQLDVLRDIVIPYLLGTVVKGFSDFKKVDILWKDQQNVSKSYRSSPGELYLRVFMSESCVRTRFWSVLRYSCLRIMNMIDWERSHPDNIHDLTLAYGIDVARRHFVSSLKTAIYDTGKTILPEHLHLAADCLSATGEFVGLHAKGLAHQRKDFSVSSPFMQACFSSPGDCLIKAAKMGVVDDLQGSVDALSWGKIPSIGTGGRFDIIYSGKGHQLAKPEDIYNLLGSHAGSHEQHIKAEANNELNNMSGKRLAQRLRTYGDFDAKGCKNMISKKILRSFLSLRDIQGLSQALKHMLHKYVDLPFCYGKDKRGTSFKWLGRPSIFIDLGDQVIETLNKVGYWLGLASKSMVHTKNVFMRSDSQWFATMIANLWWLRYAINHELSEVDKSIVMMALYFHPRRSEKIGTGAEEIKVGYHSKYENVRCFLLVRADGTVEDFSYHKCVHHALELIAPQRAKTYQSRWLHEPI</sequence>
<proteinExistence type="predicted"/>
<dbReference type="Pfam" id="PF05000">
    <property type="entry name" value="RNA_pol_Rpb1_4"/>
    <property type="match status" value="1"/>
</dbReference>
<dbReference type="Gene3D" id="3.30.1490.180">
    <property type="entry name" value="RNA polymerase ii"/>
    <property type="match status" value="1"/>
</dbReference>
<dbReference type="Gene3D" id="4.10.860.120">
    <property type="entry name" value="RNA polymerase II, clamp domain"/>
    <property type="match status" value="1"/>
</dbReference>
<evidence type="ECO:0000313" key="11">
    <source>
        <dbReference type="Proteomes" id="UP001642360"/>
    </source>
</evidence>
<keyword evidence="11" id="KW-1185">Reference proteome</keyword>
<evidence type="ECO:0000256" key="2">
    <source>
        <dbReference type="ARBA" id="ARBA00022478"/>
    </source>
</evidence>
<dbReference type="InterPro" id="IPR006592">
    <property type="entry name" value="RNA_pol_N"/>
</dbReference>
<dbReference type="GO" id="GO:0003899">
    <property type="term" value="F:DNA-directed RNA polymerase activity"/>
    <property type="evidence" value="ECO:0007669"/>
    <property type="project" value="UniProtKB-EC"/>
</dbReference>
<dbReference type="InterPro" id="IPR045867">
    <property type="entry name" value="DNA-dir_RpoC_beta_prime"/>
</dbReference>
<evidence type="ECO:0000313" key="10">
    <source>
        <dbReference type="EMBL" id="CAK9173084.1"/>
    </source>
</evidence>
<evidence type="ECO:0000256" key="5">
    <source>
        <dbReference type="ARBA" id="ARBA00022723"/>
    </source>
</evidence>
<dbReference type="Gene3D" id="1.10.132.30">
    <property type="match status" value="1"/>
</dbReference>
<dbReference type="EMBL" id="CAUOFW020006168">
    <property type="protein sequence ID" value="CAK9173084.1"/>
    <property type="molecule type" value="Genomic_DNA"/>
</dbReference>
<keyword evidence="6" id="KW-0862">Zinc</keyword>
<dbReference type="SUPFAM" id="SSF64484">
    <property type="entry name" value="beta and beta-prime subunits of DNA dependent RNA-polymerase"/>
    <property type="match status" value="1"/>
</dbReference>
<evidence type="ECO:0000256" key="4">
    <source>
        <dbReference type="ARBA" id="ARBA00022695"/>
    </source>
</evidence>
<comment type="caution">
    <text evidence="10">The sequence shown here is derived from an EMBL/GenBank/DDBJ whole genome shotgun (WGS) entry which is preliminary data.</text>
</comment>
<dbReference type="Pfam" id="PF04983">
    <property type="entry name" value="RNA_pol_Rpb1_3"/>
    <property type="match status" value="1"/>
</dbReference>
<dbReference type="InterPro" id="IPR042102">
    <property type="entry name" value="RNA_pol_Rpb1_3_sf"/>
</dbReference>
<dbReference type="PANTHER" id="PTHR19376:SF36">
    <property type="entry name" value="DNA-DIRECTED RNA POLYMERASE IV SUBUNIT 1"/>
    <property type="match status" value="1"/>
</dbReference>
<evidence type="ECO:0000256" key="6">
    <source>
        <dbReference type="ARBA" id="ARBA00022833"/>
    </source>
</evidence>
<keyword evidence="4" id="KW-0548">Nucleotidyltransferase</keyword>
<dbReference type="EC" id="2.7.7.6" evidence="1"/>
<dbReference type="Proteomes" id="UP001642360">
    <property type="component" value="Unassembled WGS sequence"/>
</dbReference>
<reference evidence="10 11" key="1">
    <citation type="submission" date="2024-02" db="EMBL/GenBank/DDBJ databases">
        <authorList>
            <person name="Vignale AGUSTIN F."/>
            <person name="Sosa J E."/>
            <person name="Modenutti C."/>
        </authorList>
    </citation>
    <scope>NUCLEOTIDE SEQUENCE [LARGE SCALE GENOMIC DNA]</scope>
</reference>
<dbReference type="GO" id="GO:0000428">
    <property type="term" value="C:DNA-directed RNA polymerase complex"/>
    <property type="evidence" value="ECO:0007669"/>
    <property type="project" value="UniProtKB-KW"/>
</dbReference>
<dbReference type="InterPro" id="IPR044893">
    <property type="entry name" value="RNA_pol_Rpb1_clamp_domain"/>
</dbReference>
<accession>A0ABC8TZS3</accession>
<evidence type="ECO:0000256" key="8">
    <source>
        <dbReference type="ARBA" id="ARBA00048552"/>
    </source>
</evidence>
<feature type="domain" description="RNA polymerase N-terminal" evidence="9">
    <location>
        <begin position="299"/>
        <end position="570"/>
    </location>
</feature>
<protein>
    <recommendedName>
        <fullName evidence="1">DNA-directed RNA polymerase</fullName>
        <ecNumber evidence="1">2.7.7.6</ecNumber>
    </recommendedName>
</protein>
<keyword evidence="5" id="KW-0479">Metal-binding</keyword>
<dbReference type="FunFam" id="1.10.274.100:FF:000010">
    <property type="entry name" value="DNA-directed RNA polymerase subunit"/>
    <property type="match status" value="1"/>
</dbReference>
<dbReference type="GO" id="GO:0046872">
    <property type="term" value="F:metal ion binding"/>
    <property type="evidence" value="ECO:0007669"/>
    <property type="project" value="UniProtKB-KW"/>
</dbReference>